<comment type="caution">
    <text evidence="3">The sequence shown here is derived from an EMBL/GenBank/DDBJ whole genome shotgun (WGS) entry which is preliminary data.</text>
</comment>
<sequence>MRAFKRRWSSRRGCQSQSRSRQQEGIIAQTHSQVRVLITDNVKHRAYSTHPQPSSTPNTDTRLQLSPMCPKGAIHLDDCPRQHYIPIYLIVVGVFGLMLALLSCLPCAQKPEDSASNPLSQVCTAWNSLTSSFLFGWFIAGNVWIYSIYEPNYNKNTTNVDPYCDRTLYLFAFWTTTLVYILLGLFLVGGCCVLCCFCVCGRANPVNNV</sequence>
<evidence type="ECO:0000313" key="3">
    <source>
        <dbReference type="EMBL" id="TDG99676.1"/>
    </source>
</evidence>
<proteinExistence type="predicted"/>
<feature type="compositionally biased region" description="Low complexity" evidence="1">
    <location>
        <begin position="11"/>
        <end position="20"/>
    </location>
</feature>
<feature type="compositionally biased region" description="Basic residues" evidence="1">
    <location>
        <begin position="1"/>
        <end position="10"/>
    </location>
</feature>
<dbReference type="STRING" id="8167.A0A484C7G5"/>
<accession>A0A484C7G5</accession>
<feature type="transmembrane region" description="Helical" evidence="2">
    <location>
        <begin position="129"/>
        <end position="149"/>
    </location>
</feature>
<protein>
    <submittedName>
        <fullName evidence="3">Uncharacterized protein</fullName>
    </submittedName>
</protein>
<name>A0A484C7G5_PERFV</name>
<keyword evidence="4" id="KW-1185">Reference proteome</keyword>
<dbReference type="Proteomes" id="UP000295070">
    <property type="component" value="Chromosome 19"/>
</dbReference>
<keyword evidence="2" id="KW-1133">Transmembrane helix</keyword>
<feature type="region of interest" description="Disordered" evidence="1">
    <location>
        <begin position="1"/>
        <end position="25"/>
    </location>
</feature>
<evidence type="ECO:0000256" key="2">
    <source>
        <dbReference type="SAM" id="Phobius"/>
    </source>
</evidence>
<dbReference type="PANTHER" id="PTHR33444">
    <property type="entry name" value="SI:DKEY-19B23.12-RELATED"/>
    <property type="match status" value="1"/>
</dbReference>
<keyword evidence="2" id="KW-0812">Transmembrane</keyword>
<gene>
    <name evidence="3" type="ORF">EPR50_G00196920</name>
</gene>
<dbReference type="AlphaFoldDB" id="A0A484C7G5"/>
<feature type="transmembrane region" description="Helical" evidence="2">
    <location>
        <begin position="85"/>
        <end position="108"/>
    </location>
</feature>
<feature type="transmembrane region" description="Helical" evidence="2">
    <location>
        <begin position="169"/>
        <end position="200"/>
    </location>
</feature>
<evidence type="ECO:0000313" key="4">
    <source>
        <dbReference type="Proteomes" id="UP000295070"/>
    </source>
</evidence>
<evidence type="ECO:0000256" key="1">
    <source>
        <dbReference type="SAM" id="MobiDB-lite"/>
    </source>
</evidence>
<dbReference type="InterPro" id="IPR040350">
    <property type="entry name" value="TMEM272"/>
</dbReference>
<reference evidence="3 4" key="1">
    <citation type="submission" date="2019-01" db="EMBL/GenBank/DDBJ databases">
        <title>A chromosome-scale genome assembly of the yellow perch, Perca flavescens.</title>
        <authorList>
            <person name="Feron R."/>
            <person name="Morvezen R."/>
            <person name="Bestin A."/>
            <person name="Haffray P."/>
            <person name="Klopp C."/>
            <person name="Zahm M."/>
            <person name="Cabau C."/>
            <person name="Roques C."/>
            <person name="Donnadieu C."/>
            <person name="Bouchez O."/>
            <person name="Christie M."/>
            <person name="Larson W."/>
            <person name="Guiguen Y."/>
        </authorList>
    </citation>
    <scope>NUCLEOTIDE SEQUENCE [LARGE SCALE GENOMIC DNA]</scope>
    <source>
        <strain evidence="3">YP-PL-M2</strain>
        <tissue evidence="3">Blood</tissue>
    </source>
</reference>
<dbReference type="EMBL" id="SCKG01000019">
    <property type="protein sequence ID" value="TDG99676.1"/>
    <property type="molecule type" value="Genomic_DNA"/>
</dbReference>
<organism evidence="3 4">
    <name type="scientific">Perca flavescens</name>
    <name type="common">American yellow perch</name>
    <name type="synonym">Morone flavescens</name>
    <dbReference type="NCBI Taxonomy" id="8167"/>
    <lineage>
        <taxon>Eukaryota</taxon>
        <taxon>Metazoa</taxon>
        <taxon>Chordata</taxon>
        <taxon>Craniata</taxon>
        <taxon>Vertebrata</taxon>
        <taxon>Euteleostomi</taxon>
        <taxon>Actinopterygii</taxon>
        <taxon>Neopterygii</taxon>
        <taxon>Teleostei</taxon>
        <taxon>Neoteleostei</taxon>
        <taxon>Acanthomorphata</taxon>
        <taxon>Eupercaria</taxon>
        <taxon>Perciformes</taxon>
        <taxon>Percoidei</taxon>
        <taxon>Percidae</taxon>
        <taxon>Percinae</taxon>
        <taxon>Perca</taxon>
    </lineage>
</organism>
<dbReference type="PANTHER" id="PTHR33444:SF2">
    <property type="entry name" value="MARVEL DOMAIN-CONTAINING PROTEIN"/>
    <property type="match status" value="1"/>
</dbReference>
<keyword evidence="2" id="KW-0472">Membrane</keyword>